<name>A0A2P8CVK1_9BACT</name>
<dbReference type="EMBL" id="PYGD01000013">
    <property type="protein sequence ID" value="PSK89003.1"/>
    <property type="molecule type" value="Genomic_DNA"/>
</dbReference>
<dbReference type="Proteomes" id="UP000240572">
    <property type="component" value="Unassembled WGS sequence"/>
</dbReference>
<organism evidence="3 4">
    <name type="scientific">Taibaiella chishuiensis</name>
    <dbReference type="NCBI Taxonomy" id="1434707"/>
    <lineage>
        <taxon>Bacteria</taxon>
        <taxon>Pseudomonadati</taxon>
        <taxon>Bacteroidota</taxon>
        <taxon>Chitinophagia</taxon>
        <taxon>Chitinophagales</taxon>
        <taxon>Chitinophagaceae</taxon>
        <taxon>Taibaiella</taxon>
    </lineage>
</organism>
<keyword evidence="1" id="KW-1133">Transmembrane helix</keyword>
<evidence type="ECO:0000256" key="1">
    <source>
        <dbReference type="SAM" id="Phobius"/>
    </source>
</evidence>
<sequence length="470" mass="53332">MAYLLKVTIVWAMLLLLFELLYKKSRSFTVNRVYLLLSIAIGLLPFLPASLISSFPIDAPRYFSITTQHLPAPSGIITTQNVNSVAPPVTEGSSGWNIVLLLRMLYGTGVGLLLLKYLIELLKIAILLRSNPVRAVYGHKVICTGRVHAPYSFWGYIFLPDMVSVPPRELGYILQHEAAHHTRKHWLDLWIMQVITIIFWFHPLVWRYRYLLRLQHEYEADAMAAGDDPYTYGRFLIQQTLLLGAPSVAHSFHFSPIKNRINMLTKIHRLRPGTRKYLLLIPVLLCCALLSAKPSDKTEIQGNRMRSNGNVLIWRQSDTLSYDKEKGRAVLAPANVKIKPQVIVGINNEPVYRNDYLPMPATYGNTATAFGDYIKEEFNKRRANTVDSLTYLVDLNVLVDKKGKVVYFHARYVRPERVQGQQAMWNAMYIGDTNADNLVGKIIADSPLWNPALNNGKTVNSYVSVSFPGC</sequence>
<dbReference type="AlphaFoldDB" id="A0A2P8CVK1"/>
<evidence type="ECO:0000313" key="3">
    <source>
        <dbReference type="EMBL" id="PSK89003.1"/>
    </source>
</evidence>
<dbReference type="OrthoDB" id="9814002at2"/>
<accession>A0A2P8CVK1</accession>
<feature type="transmembrane region" description="Helical" evidence="1">
    <location>
        <begin position="98"/>
        <end position="119"/>
    </location>
</feature>
<dbReference type="RefSeq" id="WP_106525032.1">
    <property type="nucleotide sequence ID" value="NZ_PYGD01000013.1"/>
</dbReference>
<feature type="transmembrane region" description="Helical" evidence="1">
    <location>
        <begin position="34"/>
        <end position="57"/>
    </location>
</feature>
<feature type="domain" description="Peptidase M56" evidence="2">
    <location>
        <begin position="153"/>
        <end position="264"/>
    </location>
</feature>
<comment type="caution">
    <text evidence="3">The sequence shown here is derived from an EMBL/GenBank/DDBJ whole genome shotgun (WGS) entry which is preliminary data.</text>
</comment>
<protein>
    <submittedName>
        <fullName evidence="3">Beta-lactamase regulating signal transducer with metallopeptidase domain</fullName>
    </submittedName>
</protein>
<dbReference type="Pfam" id="PF05569">
    <property type="entry name" value="Peptidase_M56"/>
    <property type="match status" value="1"/>
</dbReference>
<dbReference type="InterPro" id="IPR052173">
    <property type="entry name" value="Beta-lactam_resp_regulator"/>
</dbReference>
<reference evidence="3 4" key="1">
    <citation type="submission" date="2018-03" db="EMBL/GenBank/DDBJ databases">
        <title>Genomic Encyclopedia of Type Strains, Phase III (KMG-III): the genomes of soil and plant-associated and newly described type strains.</title>
        <authorList>
            <person name="Whitman W."/>
        </authorList>
    </citation>
    <scope>NUCLEOTIDE SEQUENCE [LARGE SCALE GENOMIC DNA]</scope>
    <source>
        <strain evidence="3 4">CGMCC 1.12700</strain>
    </source>
</reference>
<evidence type="ECO:0000313" key="4">
    <source>
        <dbReference type="Proteomes" id="UP000240572"/>
    </source>
</evidence>
<dbReference type="PANTHER" id="PTHR34978">
    <property type="entry name" value="POSSIBLE SENSOR-TRANSDUCER PROTEIN BLAR"/>
    <property type="match status" value="1"/>
</dbReference>
<gene>
    <name evidence="3" type="ORF">B0I18_11314</name>
</gene>
<feature type="transmembrane region" description="Helical" evidence="1">
    <location>
        <begin position="186"/>
        <end position="206"/>
    </location>
</feature>
<keyword evidence="1" id="KW-0472">Membrane</keyword>
<dbReference type="PANTHER" id="PTHR34978:SF3">
    <property type="entry name" value="SLR0241 PROTEIN"/>
    <property type="match status" value="1"/>
</dbReference>
<feature type="transmembrane region" description="Helical" evidence="1">
    <location>
        <begin position="6"/>
        <end position="22"/>
    </location>
</feature>
<evidence type="ECO:0000259" key="2">
    <source>
        <dbReference type="Pfam" id="PF05569"/>
    </source>
</evidence>
<proteinExistence type="predicted"/>
<dbReference type="CDD" id="cd07341">
    <property type="entry name" value="M56_BlaR1_MecR1_like"/>
    <property type="match status" value="1"/>
</dbReference>
<keyword evidence="4" id="KW-1185">Reference proteome</keyword>
<dbReference type="InterPro" id="IPR008756">
    <property type="entry name" value="Peptidase_M56"/>
</dbReference>
<keyword evidence="1" id="KW-0812">Transmembrane</keyword>